<proteinExistence type="predicted"/>
<sequence length="73" mass="8501">MDDFIIVTNKSKDVVQRYAISIKNILYVVDVKCVNHTPSNEATKIVLKNDICKYVSESFEEVMKLIEETKYKK</sequence>
<name>A0ABZ0Z2J2_9CAUD</name>
<reference evidence="1 2" key="1">
    <citation type="submission" date="2023-11" db="EMBL/GenBank/DDBJ databases">
        <authorList>
            <person name="Cook R."/>
            <person name="Crisci M."/>
            <person name="Pye H."/>
            <person name="Adriaenssens E."/>
            <person name="Santini J."/>
        </authorList>
    </citation>
    <scope>NUCLEOTIDE SEQUENCE [LARGE SCALE GENOMIC DNA]</scope>
    <source>
        <strain evidence="1">Lak_Megaphage_Sonny</strain>
    </source>
</reference>
<accession>A0ABZ0Z2J2</accession>
<keyword evidence="2" id="KW-1185">Reference proteome</keyword>
<dbReference type="EMBL" id="OR769223">
    <property type="protein sequence ID" value="WQJ53420.1"/>
    <property type="molecule type" value="Genomic_DNA"/>
</dbReference>
<dbReference type="Proteomes" id="UP001358193">
    <property type="component" value="Segment"/>
</dbReference>
<evidence type="ECO:0000313" key="2">
    <source>
        <dbReference type="Proteomes" id="UP001358193"/>
    </source>
</evidence>
<evidence type="ECO:0000313" key="1">
    <source>
        <dbReference type="EMBL" id="WQJ53420.1"/>
    </source>
</evidence>
<organism evidence="1 2">
    <name type="scientific">phage Lak_Megaphage_Sonny</name>
    <dbReference type="NCBI Taxonomy" id="3109229"/>
    <lineage>
        <taxon>Viruses</taxon>
        <taxon>Duplodnaviria</taxon>
        <taxon>Heunggongvirae</taxon>
        <taxon>Uroviricota</taxon>
        <taxon>Caudoviricetes</taxon>
        <taxon>Caudoviricetes code 15 clade</taxon>
    </lineage>
</organism>
<protein>
    <submittedName>
        <fullName evidence="1">Uncharacterized protein</fullName>
    </submittedName>
</protein>